<gene>
    <name evidence="3" type="ORF">MNBD_NITROSPINAE01-1451</name>
</gene>
<evidence type="ECO:0000313" key="3">
    <source>
        <dbReference type="EMBL" id="VAX16508.1"/>
    </source>
</evidence>
<name>A0A3B1BYF0_9ZZZZ</name>
<dbReference type="InterPro" id="IPR046358">
    <property type="entry name" value="Flagellin_C"/>
</dbReference>
<keyword evidence="1" id="KW-0975">Bacterial flagellum</keyword>
<dbReference type="SUPFAM" id="SSF64518">
    <property type="entry name" value="Phase 1 flagellin"/>
    <property type="match status" value="1"/>
</dbReference>
<dbReference type="Gene3D" id="1.20.1330.10">
    <property type="entry name" value="f41 fragment of flagellin, N-terminal domain"/>
    <property type="match status" value="1"/>
</dbReference>
<feature type="domain" description="Flagellin C-terminal" evidence="2">
    <location>
        <begin position="2"/>
        <end position="82"/>
    </location>
</feature>
<dbReference type="AlphaFoldDB" id="A0A3B1BYF0"/>
<dbReference type="InterPro" id="IPR001492">
    <property type="entry name" value="Flagellin"/>
</dbReference>
<dbReference type="GO" id="GO:0009288">
    <property type="term" value="C:bacterial-type flagellum"/>
    <property type="evidence" value="ECO:0007669"/>
    <property type="project" value="InterPro"/>
</dbReference>
<reference evidence="3" key="1">
    <citation type="submission" date="2018-06" db="EMBL/GenBank/DDBJ databases">
        <authorList>
            <person name="Zhirakovskaya E."/>
        </authorList>
    </citation>
    <scope>NUCLEOTIDE SEQUENCE</scope>
</reference>
<dbReference type="PANTHER" id="PTHR42792:SF1">
    <property type="entry name" value="FLAGELLAR HOOK-ASSOCIATED PROTEIN 3"/>
    <property type="match status" value="1"/>
</dbReference>
<organism evidence="3">
    <name type="scientific">hydrothermal vent metagenome</name>
    <dbReference type="NCBI Taxonomy" id="652676"/>
    <lineage>
        <taxon>unclassified sequences</taxon>
        <taxon>metagenomes</taxon>
        <taxon>ecological metagenomes</taxon>
    </lineage>
</organism>
<dbReference type="EMBL" id="UOGC01000030">
    <property type="protein sequence ID" value="VAX16508.1"/>
    <property type="molecule type" value="Genomic_DNA"/>
</dbReference>
<accession>A0A3B1BYF0</accession>
<protein>
    <recommendedName>
        <fullName evidence="2">Flagellin C-terminal domain-containing protein</fullName>
    </recommendedName>
</protein>
<proteinExistence type="predicted"/>
<sequence>MSLLDTNMERVSSVRGLVGSRANQVLVTRDAVEQSKFDSTKLKSFIEDTDFVEAASELAMLQSAYQATLKSSAAIIQPSLLDFI</sequence>
<dbReference type="PANTHER" id="PTHR42792">
    <property type="entry name" value="FLAGELLIN"/>
    <property type="match status" value="1"/>
</dbReference>
<dbReference type="GO" id="GO:0005198">
    <property type="term" value="F:structural molecule activity"/>
    <property type="evidence" value="ECO:0007669"/>
    <property type="project" value="InterPro"/>
</dbReference>
<dbReference type="Pfam" id="PF00700">
    <property type="entry name" value="Flagellin_C"/>
    <property type="match status" value="1"/>
</dbReference>
<evidence type="ECO:0000259" key="2">
    <source>
        <dbReference type="Pfam" id="PF00700"/>
    </source>
</evidence>
<evidence type="ECO:0000256" key="1">
    <source>
        <dbReference type="ARBA" id="ARBA00023143"/>
    </source>
</evidence>